<dbReference type="EMBL" id="JAKGAS010000004">
    <property type="protein sequence ID" value="MCF2948139.1"/>
    <property type="molecule type" value="Genomic_DNA"/>
</dbReference>
<evidence type="ECO:0000313" key="1">
    <source>
        <dbReference type="EMBL" id="MCF2948139.1"/>
    </source>
</evidence>
<reference evidence="1 2" key="1">
    <citation type="submission" date="2022-01" db="EMBL/GenBank/DDBJ databases">
        <title>Paraglaciecola sp. G1-23.</title>
        <authorList>
            <person name="Jin M.S."/>
            <person name="Han D.M."/>
            <person name="Kim H.M."/>
            <person name="Jeon C.O."/>
        </authorList>
    </citation>
    <scope>NUCLEOTIDE SEQUENCE [LARGE SCALE GENOMIC DNA]</scope>
    <source>
        <strain evidence="1 2">G1-23</strain>
    </source>
</reference>
<evidence type="ECO:0000313" key="2">
    <source>
        <dbReference type="Proteomes" id="UP001521137"/>
    </source>
</evidence>
<dbReference type="RefSeq" id="WP_235311763.1">
    <property type="nucleotide sequence ID" value="NZ_JAKGAS010000004.1"/>
</dbReference>
<organism evidence="1 2">
    <name type="scientific">Paraglaciecola algarum</name>
    <dbReference type="NCBI Taxonomy" id="3050085"/>
    <lineage>
        <taxon>Bacteria</taxon>
        <taxon>Pseudomonadati</taxon>
        <taxon>Pseudomonadota</taxon>
        <taxon>Gammaproteobacteria</taxon>
        <taxon>Alteromonadales</taxon>
        <taxon>Alteromonadaceae</taxon>
        <taxon>Paraglaciecola</taxon>
    </lineage>
</organism>
<name>A0ABS9D625_9ALTE</name>
<accession>A0ABS9D625</accession>
<protein>
    <submittedName>
        <fullName evidence="1">Uncharacterized protein</fullName>
    </submittedName>
</protein>
<gene>
    <name evidence="1" type="ORF">L0668_08480</name>
</gene>
<dbReference type="Proteomes" id="UP001521137">
    <property type="component" value="Unassembled WGS sequence"/>
</dbReference>
<proteinExistence type="predicted"/>
<sequence length="102" mass="11550">MKNLVLDHLYTPSSLKEINQDLLALLAKPDPDESEFLQLATKRDEFIQQYLDEVYGDARQNFIKAEIEVNGLLVAGANQLFKASLNQLSGLVRGRKAVKKYK</sequence>
<comment type="caution">
    <text evidence="1">The sequence shown here is derived from an EMBL/GenBank/DDBJ whole genome shotgun (WGS) entry which is preliminary data.</text>
</comment>
<keyword evidence="2" id="KW-1185">Reference proteome</keyword>